<accession>A0AAV8RCT7</accession>
<comment type="caution">
    <text evidence="2">The sequence shown here is derived from an EMBL/GenBank/DDBJ whole genome shotgun (WGS) entry which is preliminary data.</text>
</comment>
<keyword evidence="3" id="KW-1185">Reference proteome</keyword>
<evidence type="ECO:0000313" key="3">
    <source>
        <dbReference type="Proteomes" id="UP001222027"/>
    </source>
</evidence>
<dbReference type="InterPro" id="IPR056788">
    <property type="entry name" value="ABCA2/9/11_C"/>
</dbReference>
<sequence>MRRLEAHEGKNTKGDSVPIHFATPLRKRNRVNERKGNLEGEHFFKDVSPAFNPHLELVKHFFKDRLNVEPKEENKTFFYFHHTPQQRGASHKLQDREEEFGILDIQLGLTTLEEVFLNIAKLAELESSSTEENLVTLNLSSELQNLRILL</sequence>
<gene>
    <name evidence="2" type="ORF">OPV22_015351</name>
</gene>
<proteinExistence type="predicted"/>
<organism evidence="2 3">
    <name type="scientific">Ensete ventricosum</name>
    <name type="common">Abyssinian banana</name>
    <name type="synonym">Musa ensete</name>
    <dbReference type="NCBI Taxonomy" id="4639"/>
    <lineage>
        <taxon>Eukaryota</taxon>
        <taxon>Viridiplantae</taxon>
        <taxon>Streptophyta</taxon>
        <taxon>Embryophyta</taxon>
        <taxon>Tracheophyta</taxon>
        <taxon>Spermatophyta</taxon>
        <taxon>Magnoliopsida</taxon>
        <taxon>Liliopsida</taxon>
        <taxon>Zingiberales</taxon>
        <taxon>Musaceae</taxon>
        <taxon>Ensete</taxon>
    </lineage>
</organism>
<evidence type="ECO:0000259" key="1">
    <source>
        <dbReference type="Pfam" id="PF25158"/>
    </source>
</evidence>
<protein>
    <recommendedName>
        <fullName evidence="1">ABC transporter A family member 2/9/11 C-terminal domain-containing protein</fullName>
    </recommendedName>
</protein>
<reference evidence="2 3" key="1">
    <citation type="submission" date="2022-12" db="EMBL/GenBank/DDBJ databases">
        <title>Chromosome-scale assembly of the Ensete ventricosum genome.</title>
        <authorList>
            <person name="Dussert Y."/>
            <person name="Stocks J."/>
            <person name="Wendawek A."/>
            <person name="Woldeyes F."/>
            <person name="Nichols R.A."/>
            <person name="Borrell J.S."/>
        </authorList>
    </citation>
    <scope>NUCLEOTIDE SEQUENCE [LARGE SCALE GENOMIC DNA]</scope>
    <source>
        <strain evidence="3">cv. Maze</strain>
        <tissue evidence="2">Seeds</tissue>
    </source>
</reference>
<evidence type="ECO:0000313" key="2">
    <source>
        <dbReference type="EMBL" id="KAJ8493630.1"/>
    </source>
</evidence>
<dbReference type="Pfam" id="PF25158">
    <property type="entry name" value="ABCA11_C"/>
    <property type="match status" value="1"/>
</dbReference>
<name>A0AAV8RCT7_ENSVE</name>
<dbReference type="EMBL" id="JAQQAF010000004">
    <property type="protein sequence ID" value="KAJ8493630.1"/>
    <property type="molecule type" value="Genomic_DNA"/>
</dbReference>
<feature type="domain" description="ABC transporter A family member 2/9/11 C-terminal" evidence="1">
    <location>
        <begin position="115"/>
        <end position="142"/>
    </location>
</feature>
<dbReference type="Proteomes" id="UP001222027">
    <property type="component" value="Unassembled WGS sequence"/>
</dbReference>
<dbReference type="AlphaFoldDB" id="A0AAV8RCT7"/>